<dbReference type="GO" id="GO:0005886">
    <property type="term" value="C:plasma membrane"/>
    <property type="evidence" value="ECO:0007669"/>
    <property type="project" value="UniProtKB-SubCell"/>
</dbReference>
<proteinExistence type="predicted"/>
<evidence type="ECO:0000259" key="3">
    <source>
        <dbReference type="Pfam" id="PF12863"/>
    </source>
</evidence>
<evidence type="ECO:0000313" key="6">
    <source>
        <dbReference type="Proteomes" id="UP001523230"/>
    </source>
</evidence>
<feature type="domain" description="DUF3821" evidence="3">
    <location>
        <begin position="32"/>
        <end position="219"/>
    </location>
</feature>
<keyword evidence="2" id="KW-0812">Transmembrane</keyword>
<dbReference type="NCBIfam" id="NF041431">
    <property type="entry name" value="S_layer_MEMAR"/>
    <property type="match status" value="1"/>
</dbReference>
<organism evidence="5 6">
    <name type="scientific">Methanoculleus oceani</name>
    <dbReference type="NCBI Taxonomy" id="2184756"/>
    <lineage>
        <taxon>Archaea</taxon>
        <taxon>Methanobacteriati</taxon>
        <taxon>Methanobacteriota</taxon>
        <taxon>Stenosarchaea group</taxon>
        <taxon>Methanomicrobia</taxon>
        <taxon>Methanomicrobiales</taxon>
        <taxon>Methanomicrobiaceae</taxon>
        <taxon>Methanoculleus</taxon>
    </lineage>
</organism>
<evidence type="ECO:0000256" key="1">
    <source>
        <dbReference type="ARBA" id="ARBA00022729"/>
    </source>
</evidence>
<dbReference type="Pfam" id="PF12863">
    <property type="entry name" value="DUF3821"/>
    <property type="match status" value="1"/>
</dbReference>
<dbReference type="EMBL" id="QFDM01000001">
    <property type="protein sequence ID" value="MCM2465546.1"/>
    <property type="molecule type" value="Genomic_DNA"/>
</dbReference>
<keyword evidence="2" id="KW-1133">Transmembrane helix</keyword>
<dbReference type="NCBIfam" id="TIGR04126">
    <property type="entry name" value="PGF_CTERM"/>
    <property type="match status" value="1"/>
</dbReference>
<keyword evidence="1" id="KW-0732">Signal</keyword>
<dbReference type="GO" id="GO:0030115">
    <property type="term" value="C:S-layer"/>
    <property type="evidence" value="ECO:0007669"/>
    <property type="project" value="UniProtKB-SubCell"/>
</dbReference>
<gene>
    <name evidence="5" type="ORF">DIC75_04340</name>
</gene>
<comment type="caution">
    <text evidence="5">The sequence shown here is derived from an EMBL/GenBank/DDBJ whole genome shotgun (WGS) entry which is preliminary data.</text>
</comment>
<reference evidence="5 6" key="1">
    <citation type="submission" date="2018-05" db="EMBL/GenBank/DDBJ databases">
        <title>Isolation and characterization of genus Methanoculleus species and their viruses from deep sea marine sediment offshore southwestern Taiwan.</title>
        <authorList>
            <person name="Wei W.-H."/>
            <person name="Chen W.-C."/>
            <person name="Lai M.-C."/>
            <person name="Chen S.-C."/>
        </authorList>
    </citation>
    <scope>NUCLEOTIDE SEQUENCE [LARGE SCALE GENOMIC DNA]</scope>
    <source>
        <strain evidence="5 6">CWC-02</strain>
    </source>
</reference>
<keyword evidence="2" id="KW-0472">Membrane</keyword>
<protein>
    <submittedName>
        <fullName evidence="5">PGF-CTERM sorting domain-containing protein</fullName>
    </submittedName>
</protein>
<name>A0ABD4TEQ1_9EURY</name>
<sequence>MKSMTKLMIVAMVLVAALVVAPAAARTIDTSGTVIYVGEENLNFDLGVEVTSLSHFSGESEDNVIIVGTPFNLNAVDVDGVFGTYYVNGVLTGDSVIIRNPSVVLDVMLAQEGKTAAELRESVNSRTVTRTNDVVFKLTNNLIGFTQSTDVVAGTNNINIDVTLPGGGVTRQLAGVGLANIVANGTTFYSDEVALQNLEAGTYTAQAKWPSAADFYGKGFDSNTVTFELATKTLAITANKDNVVRGNSFTVTITGESLKTYYLFIREVGGLAEEEYPFIVAGQSGVADAPTITGASPVAANVTTNAGGTRSVQFNTNTTTDDRQYTIRVQDPVTNSTYDEVKVRVEQGDVTITASGTGVYYIGEEVTLSGTSTDNDTVFLFLTGPNLNSNGVMLTGMLDAVINGDASSFDTADVESDDTWSLKWNTGDIERSLDAGGYTIYAASRPVDKAHLSDAKYATASVQLRSGFITATSSGAVVAKGDDLTLTGTAQGDPGTVAVWVFGKNKQILAESATVEDDGSFEYDIDNTETFSAGQYFVVIQHPMMDKIFGIEPGTGDEEGWIVGADGSGFTAVNIARLQASDAATALITALDSPNIDDTYVKLTFVVEEAQIFIDAIGDKAAGSTFTITGTTNLAVGDTLNIEVTSAAFQPTSKSEASGFGSVAGVTEVQQGDGVNTWSFEVDGSSFKPDQYIVNVESIETDTTTTATFNVVEAVPTTQATPTTTATGEVTPTTTATTAATPTQSPGFGALIALAGLGAVAFLVLRRD</sequence>
<evidence type="ECO:0000256" key="2">
    <source>
        <dbReference type="SAM" id="Phobius"/>
    </source>
</evidence>
<feature type="transmembrane region" description="Helical" evidence="2">
    <location>
        <begin position="747"/>
        <end position="765"/>
    </location>
</feature>
<dbReference type="RefSeq" id="WP_250986774.1">
    <property type="nucleotide sequence ID" value="NZ_QFDM01000001.1"/>
</dbReference>
<feature type="domain" description="PGF-CTERM archaeal protein-sorting signal" evidence="4">
    <location>
        <begin position="746"/>
        <end position="767"/>
    </location>
</feature>
<dbReference type="Proteomes" id="UP001523230">
    <property type="component" value="Unassembled WGS sequence"/>
</dbReference>
<keyword evidence="6" id="KW-1185">Reference proteome</keyword>
<evidence type="ECO:0000313" key="5">
    <source>
        <dbReference type="EMBL" id="MCM2465546.1"/>
    </source>
</evidence>
<accession>A0ABD4TEQ1</accession>
<dbReference type="AlphaFoldDB" id="A0ABD4TEQ1"/>
<dbReference type="InterPro" id="IPR026371">
    <property type="entry name" value="PGF_CTERM"/>
</dbReference>
<dbReference type="InterPro" id="IPR024277">
    <property type="entry name" value="DUF3821"/>
</dbReference>
<evidence type="ECO:0000259" key="4">
    <source>
        <dbReference type="Pfam" id="PF18204"/>
    </source>
</evidence>
<dbReference type="Pfam" id="PF18204">
    <property type="entry name" value="PGF-CTERM"/>
    <property type="match status" value="1"/>
</dbReference>